<dbReference type="InterPro" id="IPR013225">
    <property type="entry name" value="PaaX_C"/>
</dbReference>
<feature type="domain" description="Transcriptional repressor PaaX-like C-terminal" evidence="2">
    <location>
        <begin position="175"/>
        <end position="267"/>
    </location>
</feature>
<reference evidence="4 5" key="1">
    <citation type="submission" date="2020-04" db="EMBL/GenBank/DDBJ databases">
        <title>Genome-Wide Identification of 5-Methylcytosine Sites in Bacterial Genomes By High-Throughput Sequencing of MspJI Restriction Fragments.</title>
        <authorList>
            <person name="Wu V."/>
        </authorList>
    </citation>
    <scope>NUCLEOTIDE SEQUENCE [LARGE SCALE GENOMIC DNA]</scope>
    <source>
        <strain evidence="4 5">S2</strain>
    </source>
</reference>
<dbReference type="SUPFAM" id="SSF46785">
    <property type="entry name" value="Winged helix' DNA-binding domain"/>
    <property type="match status" value="1"/>
</dbReference>
<gene>
    <name evidence="4" type="primary">paaX</name>
    <name evidence="4" type="ORF">HFZ78_27680</name>
</gene>
<evidence type="ECO:0000259" key="1">
    <source>
        <dbReference type="Pfam" id="PF07848"/>
    </source>
</evidence>
<dbReference type="Proteomes" id="UP000501868">
    <property type="component" value="Chromosome"/>
</dbReference>
<dbReference type="EMBL" id="CP051128">
    <property type="protein sequence ID" value="QIZ10021.1"/>
    <property type="molecule type" value="Genomic_DNA"/>
</dbReference>
<dbReference type="InterPro" id="IPR036388">
    <property type="entry name" value="WH-like_DNA-bd_sf"/>
</dbReference>
<accession>A0A6H1P9V8</accession>
<dbReference type="Pfam" id="PF07848">
    <property type="entry name" value="PaaX"/>
    <property type="match status" value="1"/>
</dbReference>
<dbReference type="Pfam" id="PF20803">
    <property type="entry name" value="PaaX_M"/>
    <property type="match status" value="1"/>
</dbReference>
<dbReference type="InterPro" id="IPR012906">
    <property type="entry name" value="PaaX-like_N"/>
</dbReference>
<dbReference type="Gene3D" id="1.10.10.10">
    <property type="entry name" value="Winged helix-like DNA-binding domain superfamily/Winged helix DNA-binding domain"/>
    <property type="match status" value="1"/>
</dbReference>
<dbReference type="NCBIfam" id="TIGR02277">
    <property type="entry name" value="PaaX_trns_reg"/>
    <property type="match status" value="1"/>
</dbReference>
<dbReference type="PANTHER" id="PTHR30319:SF1">
    <property type="entry name" value="TRANSCRIPTIONAL REPRESSOR PAAX"/>
    <property type="match status" value="1"/>
</dbReference>
<dbReference type="AlphaFoldDB" id="A0A6H1P9V8"/>
<sequence>MGANTQSMIFTIYGDYLRHYGNKIWIGSLVRLLKEFGHNEQGVRVAVSRMVKQGWIQSEKQGNKSFYFLTERGVSRMDEAANRIFKLNPHEWDRKWRILMYSIPEEKRQIRDELRQELLWSGFGSFSNACWISPNNLEKEVNLLIEKYDISEYVDFFVSDYKGPKDNQSLVEKSWPLEEIENKYEEFISKYSKQFIIHQSVLSKGEMSDSECFVERTNLVHEYRKFLFIDPGLPKELLPPMWSGNHAALLFSQYYQLLAEPASSFFENVFEADNDLRRKDHSYDAKNHPLIIHSKK</sequence>
<proteinExistence type="predicted"/>
<organism evidence="4 5">
    <name type="scientific">Priestia megaterium</name>
    <name type="common">Bacillus megaterium</name>
    <dbReference type="NCBI Taxonomy" id="1404"/>
    <lineage>
        <taxon>Bacteria</taxon>
        <taxon>Bacillati</taxon>
        <taxon>Bacillota</taxon>
        <taxon>Bacilli</taxon>
        <taxon>Bacillales</taxon>
        <taxon>Bacillaceae</taxon>
        <taxon>Priestia</taxon>
    </lineage>
</organism>
<reference evidence="4 5" key="2">
    <citation type="submission" date="2020-04" db="EMBL/GenBank/DDBJ databases">
        <authorList>
            <person name="Fomenkov A."/>
            <person name="Anton B.P."/>
            <person name="Roberts R.J."/>
        </authorList>
    </citation>
    <scope>NUCLEOTIDE SEQUENCE [LARGE SCALE GENOMIC DNA]</scope>
    <source>
        <strain evidence="4 5">S2</strain>
    </source>
</reference>
<dbReference type="InterPro" id="IPR048846">
    <property type="entry name" value="PaaX-like_central"/>
</dbReference>
<dbReference type="Gene3D" id="3.30.70.2650">
    <property type="match status" value="1"/>
</dbReference>
<evidence type="ECO:0000313" key="4">
    <source>
        <dbReference type="EMBL" id="QIZ10021.1"/>
    </source>
</evidence>
<dbReference type="Pfam" id="PF08223">
    <property type="entry name" value="PaaX_C"/>
    <property type="match status" value="1"/>
</dbReference>
<protein>
    <submittedName>
        <fullName evidence="4">Phenylacetic acid degradation operon negative regulatory protein PaaX</fullName>
    </submittedName>
</protein>
<evidence type="ECO:0000313" key="5">
    <source>
        <dbReference type="Proteomes" id="UP000501868"/>
    </source>
</evidence>
<dbReference type="PIRSF" id="PIRSF020623">
    <property type="entry name" value="PaaX"/>
    <property type="match status" value="1"/>
</dbReference>
<dbReference type="InterPro" id="IPR011965">
    <property type="entry name" value="PaaX_trns_reg"/>
</dbReference>
<feature type="domain" description="Transcriptional repressor PaaX-like N-terminal" evidence="1">
    <location>
        <begin position="5"/>
        <end position="73"/>
    </location>
</feature>
<evidence type="ECO:0000259" key="3">
    <source>
        <dbReference type="Pfam" id="PF20803"/>
    </source>
</evidence>
<dbReference type="Gene3D" id="1.20.58.1460">
    <property type="match status" value="1"/>
</dbReference>
<feature type="domain" description="Transcriptional repressor PaaX-like central Cas2-like" evidence="3">
    <location>
        <begin position="90"/>
        <end position="171"/>
    </location>
</feature>
<dbReference type="GO" id="GO:0006351">
    <property type="term" value="P:DNA-templated transcription"/>
    <property type="evidence" value="ECO:0007669"/>
    <property type="project" value="InterPro"/>
</dbReference>
<dbReference type="InterPro" id="IPR036390">
    <property type="entry name" value="WH_DNA-bd_sf"/>
</dbReference>
<evidence type="ECO:0000259" key="2">
    <source>
        <dbReference type="Pfam" id="PF08223"/>
    </source>
</evidence>
<name>A0A6H1P9V8_PRIMG</name>
<dbReference type="PANTHER" id="PTHR30319">
    <property type="entry name" value="PHENYLACETIC ACID REGULATOR-RELATED TRANSCRIPTIONAL REPRESSOR"/>
    <property type="match status" value="1"/>
</dbReference>